<keyword evidence="1" id="KW-0472">Membrane</keyword>
<evidence type="ECO:0000313" key="2">
    <source>
        <dbReference type="EMBL" id="KAF8571552.1"/>
    </source>
</evidence>
<name>A0A8T0DWN5_9TREM</name>
<feature type="transmembrane region" description="Helical" evidence="1">
    <location>
        <begin position="585"/>
        <end position="604"/>
    </location>
</feature>
<keyword evidence="1" id="KW-0812">Transmembrane</keyword>
<accession>A0A8T0DWN5</accession>
<reference evidence="2 3" key="1">
    <citation type="submission" date="2019-07" db="EMBL/GenBank/DDBJ databases">
        <title>Annotation for the trematode Paragonimus westermani.</title>
        <authorList>
            <person name="Choi Y.-J."/>
        </authorList>
    </citation>
    <scope>NUCLEOTIDE SEQUENCE [LARGE SCALE GENOMIC DNA]</scope>
    <source>
        <strain evidence="2">180907_Pwestermani</strain>
    </source>
</reference>
<evidence type="ECO:0000313" key="3">
    <source>
        <dbReference type="Proteomes" id="UP000699462"/>
    </source>
</evidence>
<gene>
    <name evidence="2" type="ORF">P879_03453</name>
</gene>
<keyword evidence="3" id="KW-1185">Reference proteome</keyword>
<keyword evidence="1" id="KW-1133">Transmembrane helix</keyword>
<dbReference type="Proteomes" id="UP000699462">
    <property type="component" value="Unassembled WGS sequence"/>
</dbReference>
<organism evidence="2 3">
    <name type="scientific">Paragonimus westermani</name>
    <dbReference type="NCBI Taxonomy" id="34504"/>
    <lineage>
        <taxon>Eukaryota</taxon>
        <taxon>Metazoa</taxon>
        <taxon>Spiralia</taxon>
        <taxon>Lophotrochozoa</taxon>
        <taxon>Platyhelminthes</taxon>
        <taxon>Trematoda</taxon>
        <taxon>Digenea</taxon>
        <taxon>Plagiorchiida</taxon>
        <taxon>Troglotremata</taxon>
        <taxon>Troglotrematidae</taxon>
        <taxon>Paragonimus</taxon>
    </lineage>
</organism>
<dbReference type="EMBL" id="JTDF01000451">
    <property type="protein sequence ID" value="KAF8571552.1"/>
    <property type="molecule type" value="Genomic_DNA"/>
</dbReference>
<sequence length="648" mass="74340">MKTSKTPVFGGYPDVAQILPWLPELLSIHDRTVFECTCGNQAYLLNLRTNFVWKSGRKIFEITRNRFVLANVSQEETTLSTYECTVQTDNFTLVKTFTVKLIYDNIPELQIMPDLDNIPRSDMRYDFHCVVHGESNKHQNATLRLMIKDVRYLPGLTQTELVDSKSSNLTHIQLKSLQFAQITLECTYGIKPILRAVQKVYETKDYGVLMSTPDLAIFSTTLVSTIIPCYFTPEKDAANLQIRTVIEHYSGPDNQFLIDGESLHIKGSPANQAVEFRCKAVIGENTIVGSINARTIYLDKINLTIYPDKPEHHVLMDRRWDIRCDPDPSVINEVVYKSVAWTLTCEHMTSCHHNLRSSSLATATTLFTIQPGVYTATCFMPKFPDVPKISIKITVHPFVQLRITPTKMYLQPRQKKTYRCEATEDYLEKEYNGFIEMSFVRGEQTAHIRENSLIQAYTDTHSVGMYCCMLKSRIMEIKRYFVIAVYEIPELVLVNKFVFGTPNNLHRKMWVKPEFFGPLPSRIMCSYHPGQPRIFRLQDRVTFEHLYPDMTICSIIQCAYVVGSFPTSYRYERVCLISSKCIKCITMVLSTCPIMMWFLIIIAINGLTNSRAWNVHCSEKRSVGKSLAKIICQKPSNEGANLSVGLYY</sequence>
<evidence type="ECO:0000256" key="1">
    <source>
        <dbReference type="SAM" id="Phobius"/>
    </source>
</evidence>
<dbReference type="OrthoDB" id="6264473at2759"/>
<proteinExistence type="predicted"/>
<comment type="caution">
    <text evidence="2">The sequence shown here is derived from an EMBL/GenBank/DDBJ whole genome shotgun (WGS) entry which is preliminary data.</text>
</comment>
<dbReference type="AlphaFoldDB" id="A0A8T0DWN5"/>
<protein>
    <submittedName>
        <fullName evidence="2">Uncharacterized protein</fullName>
    </submittedName>
</protein>